<evidence type="ECO:0000256" key="1">
    <source>
        <dbReference type="SAM" id="Coils"/>
    </source>
</evidence>
<dbReference type="AlphaFoldDB" id="A0AAU9J544"/>
<proteinExistence type="predicted"/>
<evidence type="ECO:0000313" key="3">
    <source>
        <dbReference type="Proteomes" id="UP001162131"/>
    </source>
</evidence>
<accession>A0AAU9J544</accession>
<dbReference type="EMBL" id="CAJZBQ010000027">
    <property type="protein sequence ID" value="CAG9320929.1"/>
    <property type="molecule type" value="Genomic_DNA"/>
</dbReference>
<dbReference type="Proteomes" id="UP001162131">
    <property type="component" value="Unassembled WGS sequence"/>
</dbReference>
<keyword evidence="3" id="KW-1185">Reference proteome</keyword>
<feature type="coiled-coil region" evidence="1">
    <location>
        <begin position="25"/>
        <end position="59"/>
    </location>
</feature>
<organism evidence="2 3">
    <name type="scientific">Blepharisma stoltei</name>
    <dbReference type="NCBI Taxonomy" id="1481888"/>
    <lineage>
        <taxon>Eukaryota</taxon>
        <taxon>Sar</taxon>
        <taxon>Alveolata</taxon>
        <taxon>Ciliophora</taxon>
        <taxon>Postciliodesmatophora</taxon>
        <taxon>Heterotrichea</taxon>
        <taxon>Heterotrichida</taxon>
        <taxon>Blepharismidae</taxon>
        <taxon>Blepharisma</taxon>
    </lineage>
</organism>
<comment type="caution">
    <text evidence="2">The sequence shown here is derived from an EMBL/GenBank/DDBJ whole genome shotgun (WGS) entry which is preliminary data.</text>
</comment>
<keyword evidence="1" id="KW-0175">Coiled coil</keyword>
<name>A0AAU9J544_9CILI</name>
<evidence type="ECO:0000313" key="2">
    <source>
        <dbReference type="EMBL" id="CAG9320929.1"/>
    </source>
</evidence>
<protein>
    <submittedName>
        <fullName evidence="2">Uncharacterized protein</fullName>
    </submittedName>
</protein>
<gene>
    <name evidence="2" type="ORF">BSTOLATCC_MIC27505</name>
</gene>
<sequence>MDYKKFLIRASKSERGSLSPDQCDVKDLDEDIVNCLAKIKETKENMKKLVKSIDNFSKVKSPHFTKTEKYLTGKQMIYKKKYELNDFHRIQREKYILGLIKDNDPGKKKYIYTSMLYDLDIRNALKQNKRDFGYTQRENPVIYKTSSIENFHTIPKNSPERFKHDLNDLVSKNLNKILYNYTYYNSPKQQKKIEMKKVEEGLQNNRLGPIMHLKAASMCTSPVGEKIIIRKKKKIRRFTVNIRDEVIKNNDELSNLKKQYSKLLIMKN</sequence>
<reference evidence="2" key="1">
    <citation type="submission" date="2021-09" db="EMBL/GenBank/DDBJ databases">
        <authorList>
            <consortium name="AG Swart"/>
            <person name="Singh M."/>
            <person name="Singh A."/>
            <person name="Seah K."/>
            <person name="Emmerich C."/>
        </authorList>
    </citation>
    <scope>NUCLEOTIDE SEQUENCE</scope>
    <source>
        <strain evidence="2">ATCC30299</strain>
    </source>
</reference>